<keyword evidence="1" id="KW-0238">DNA-binding</keyword>
<organism evidence="1 2">
    <name type="scientific">Agrobacterium larrymoorei</name>
    <dbReference type="NCBI Taxonomy" id="160699"/>
    <lineage>
        <taxon>Bacteria</taxon>
        <taxon>Pseudomonadati</taxon>
        <taxon>Pseudomonadota</taxon>
        <taxon>Alphaproteobacteria</taxon>
        <taxon>Hyphomicrobiales</taxon>
        <taxon>Rhizobiaceae</taxon>
        <taxon>Rhizobium/Agrobacterium group</taxon>
        <taxon>Agrobacterium</taxon>
    </lineage>
</organism>
<dbReference type="RefSeq" id="WP_309770985.1">
    <property type="nucleotide sequence ID" value="NZ_JAVIZC010000003.1"/>
</dbReference>
<protein>
    <submittedName>
        <fullName evidence="1">DNA-binding MarR family transcriptional regulator</fullName>
    </submittedName>
</protein>
<dbReference type="GO" id="GO:0003677">
    <property type="term" value="F:DNA binding"/>
    <property type="evidence" value="ECO:0007669"/>
    <property type="project" value="UniProtKB-KW"/>
</dbReference>
<comment type="caution">
    <text evidence="1">The sequence shown here is derived from an EMBL/GenBank/DDBJ whole genome shotgun (WGS) entry which is preliminary data.</text>
</comment>
<evidence type="ECO:0000313" key="2">
    <source>
        <dbReference type="Proteomes" id="UP001255601"/>
    </source>
</evidence>
<name>A0AAJ2ERU8_9HYPH</name>
<evidence type="ECO:0000313" key="1">
    <source>
        <dbReference type="EMBL" id="MDR6102204.1"/>
    </source>
</evidence>
<sequence length="112" mass="11986">MDEDDASTRFMTAVEEFLRIAPAGLQPTGAAIIVAVHIGIGSDSRSLSNKLGMAHALVLREVNALSDTMLRIVRRETRTQRTFVALTDEAQALAATASQALMKSSLSNSETP</sequence>
<dbReference type="InterPro" id="IPR036388">
    <property type="entry name" value="WH-like_DNA-bd_sf"/>
</dbReference>
<gene>
    <name evidence="1" type="ORF">QE369_002401</name>
</gene>
<reference evidence="1" key="1">
    <citation type="submission" date="2023-08" db="EMBL/GenBank/DDBJ databases">
        <title>Functional and genomic diversity of the sorghum phyllosphere microbiome.</title>
        <authorList>
            <person name="Shade A."/>
        </authorList>
    </citation>
    <scope>NUCLEOTIDE SEQUENCE</scope>
    <source>
        <strain evidence="1">SORGH_AS_0974</strain>
    </source>
</reference>
<dbReference type="Gene3D" id="1.10.10.10">
    <property type="entry name" value="Winged helix-like DNA-binding domain superfamily/Winged helix DNA-binding domain"/>
    <property type="match status" value="1"/>
</dbReference>
<proteinExistence type="predicted"/>
<dbReference type="Proteomes" id="UP001255601">
    <property type="component" value="Unassembled WGS sequence"/>
</dbReference>
<accession>A0AAJ2ERU8</accession>
<dbReference type="EMBL" id="JAVIZC010000003">
    <property type="protein sequence ID" value="MDR6102204.1"/>
    <property type="molecule type" value="Genomic_DNA"/>
</dbReference>
<dbReference type="AlphaFoldDB" id="A0AAJ2ERU8"/>